<dbReference type="Proteomes" id="UP001058074">
    <property type="component" value="Unassembled WGS sequence"/>
</dbReference>
<gene>
    <name evidence="1" type="ORF">rsdtw13_12000</name>
</gene>
<sequence length="176" mass="20029">MNSKKEVPIKSFDSKWHEFLILYAVLSIVCCVIIFGTLKNIQISFESCFVKGMYVDGSDFSVLCNVFTMPIFALLALVNVGLAVLLEFCLVQVFKAVFFKSMVEDSEKYTLYKYINLVLLSSILFVLAVAALTLGTKGAVYYFIVYFPVPLFVFCSLRSNNMQHRKRNNGKDNYVK</sequence>
<dbReference type="EMBL" id="BROD01000001">
    <property type="protein sequence ID" value="GKX65942.1"/>
    <property type="molecule type" value="Genomic_DNA"/>
</dbReference>
<proteinExistence type="predicted"/>
<evidence type="ECO:0000313" key="2">
    <source>
        <dbReference type="Proteomes" id="UP001058074"/>
    </source>
</evidence>
<reference evidence="1" key="1">
    <citation type="journal article" date="2025" name="Int. J. Syst. Evol. Microbiol.">
        <title>Inconstantimicrobium mannanitabidum sp. nov., a novel member of the family Clostridiaceae isolated from anoxic soil under the treatment of reductive soil disinfestation.</title>
        <authorList>
            <person name="Ueki A."/>
            <person name="Tonouchi A."/>
            <person name="Honma S."/>
            <person name="Kaku N."/>
            <person name="Ueki K."/>
        </authorList>
    </citation>
    <scope>NUCLEOTIDE SEQUENCE</scope>
    <source>
        <strain evidence="1">TW13</strain>
    </source>
</reference>
<accession>A0ACB5RA76</accession>
<evidence type="ECO:0000313" key="1">
    <source>
        <dbReference type="EMBL" id="GKX65942.1"/>
    </source>
</evidence>
<name>A0ACB5RA76_9CLOT</name>
<protein>
    <submittedName>
        <fullName evidence="1">Uncharacterized protein</fullName>
    </submittedName>
</protein>
<keyword evidence="2" id="KW-1185">Reference proteome</keyword>
<comment type="caution">
    <text evidence="1">The sequence shown here is derived from an EMBL/GenBank/DDBJ whole genome shotgun (WGS) entry which is preliminary data.</text>
</comment>
<organism evidence="1 2">
    <name type="scientific">Inconstantimicrobium mannanitabidum</name>
    <dbReference type="NCBI Taxonomy" id="1604901"/>
    <lineage>
        <taxon>Bacteria</taxon>
        <taxon>Bacillati</taxon>
        <taxon>Bacillota</taxon>
        <taxon>Clostridia</taxon>
        <taxon>Eubacteriales</taxon>
        <taxon>Clostridiaceae</taxon>
        <taxon>Inconstantimicrobium</taxon>
    </lineage>
</organism>